<dbReference type="SMART" id="SM00662">
    <property type="entry name" value="RPOLD"/>
    <property type="match status" value="1"/>
</dbReference>
<dbReference type="HAMAP" id="MF_00320">
    <property type="entry name" value="RNApol_arch_Rpo3"/>
    <property type="match status" value="1"/>
</dbReference>
<evidence type="ECO:0000313" key="8">
    <source>
        <dbReference type="EMBL" id="TNV77714.1"/>
    </source>
</evidence>
<reference evidence="8" key="1">
    <citation type="submission" date="2019-06" db="EMBL/GenBank/DDBJ databases">
        <authorList>
            <person name="Zheng W."/>
        </authorList>
    </citation>
    <scope>NUCLEOTIDE SEQUENCE</scope>
    <source>
        <strain evidence="8">QDHG01</strain>
    </source>
</reference>
<evidence type="ECO:0000313" key="9">
    <source>
        <dbReference type="Proteomes" id="UP000785679"/>
    </source>
</evidence>
<dbReference type="InterPro" id="IPR011263">
    <property type="entry name" value="DNA-dir_RNA_pol_RpoA/D/Rpb3"/>
</dbReference>
<dbReference type="FunFam" id="2.170.120.12:FF:000003">
    <property type="entry name" value="Dna-directed rna polymerases i and iii subunit"/>
    <property type="match status" value="1"/>
</dbReference>
<dbReference type="Gene3D" id="3.30.1360.10">
    <property type="entry name" value="RNA polymerase, RBP11-like subunit"/>
    <property type="match status" value="1"/>
</dbReference>
<dbReference type="SUPFAM" id="SSF55257">
    <property type="entry name" value="RBP11-like subunits of RNA polymerase"/>
    <property type="match status" value="1"/>
</dbReference>
<evidence type="ECO:0000259" key="7">
    <source>
        <dbReference type="SMART" id="SM00662"/>
    </source>
</evidence>
<dbReference type="EMBL" id="RRYP01011470">
    <property type="protein sequence ID" value="TNV77714.1"/>
    <property type="molecule type" value="Genomic_DNA"/>
</dbReference>
<dbReference type="CDD" id="cd07032">
    <property type="entry name" value="RNAP_I_II_AC40"/>
    <property type="match status" value="1"/>
</dbReference>
<evidence type="ECO:0000256" key="4">
    <source>
        <dbReference type="ARBA" id="ARBA00023163"/>
    </source>
</evidence>
<dbReference type="InterPro" id="IPR050518">
    <property type="entry name" value="Rpo3/RPB3_RNA_Pol_subunit"/>
</dbReference>
<accession>A0A8J8NMU1</accession>
<name>A0A8J8NMU1_HALGN</name>
<dbReference type="SUPFAM" id="SSF56553">
    <property type="entry name" value="Insert subdomain of RNA polymerase alpha subunit"/>
    <property type="match status" value="1"/>
</dbReference>
<comment type="caution">
    <text evidence="8">The sequence shown here is derived from an EMBL/GenBank/DDBJ whole genome shotgun (WGS) entry which is preliminary data.</text>
</comment>
<evidence type="ECO:0000256" key="2">
    <source>
        <dbReference type="ARBA" id="ARBA00022083"/>
    </source>
</evidence>
<dbReference type="InterPro" id="IPR036603">
    <property type="entry name" value="RBP11-like"/>
</dbReference>
<dbReference type="GO" id="GO:0046983">
    <property type="term" value="F:protein dimerization activity"/>
    <property type="evidence" value="ECO:0007669"/>
    <property type="project" value="InterPro"/>
</dbReference>
<gene>
    <name evidence="8" type="ORF">FGO68_gene13265</name>
</gene>
<dbReference type="GO" id="GO:0003899">
    <property type="term" value="F:DNA-directed RNA polymerase activity"/>
    <property type="evidence" value="ECO:0007669"/>
    <property type="project" value="InterPro"/>
</dbReference>
<dbReference type="GO" id="GO:0005666">
    <property type="term" value="C:RNA polymerase III complex"/>
    <property type="evidence" value="ECO:0007669"/>
    <property type="project" value="TreeGrafter"/>
</dbReference>
<dbReference type="InterPro" id="IPR022842">
    <property type="entry name" value="RNAP_Rpo3/Rpb3/RPAC1"/>
</dbReference>
<sequence>MESKAKFVEDRKKRAVVKTHGIDNAATFEHPASFQATTGRPDKTSLKDFIDECDIEILSLNDEEIVFDLVGAEPPLANALRRILIAEIPTMAIEKVNMWQNTSIIPDENLAHRIGLVPIKADPREFEEHTALTQAEVEEGVDDTTRYTGDDCLKFKLHVRCTKKDPNAPMVINNTFDEERLYNNPNVYASHLTWEPLGNQRTKYPTPESEPKALYPDILIAKLRPGQEIEMELFCEKGTGKTHAKWSPVSTAYYRLVPDIRFKREIVGEDAKELKRLCPVGVFDIEDIGGIKKAVVGDARKCTTCRECIRPAKFADVVDLGKWKDRFEFHVETVGHYRPEELVVEALKKLKEKTVHWLEVIQQESASGAEEK</sequence>
<dbReference type="AlphaFoldDB" id="A0A8J8NMU1"/>
<feature type="domain" description="DNA-directed RNA polymerase RpoA/D/Rpb3-type" evidence="7">
    <location>
        <begin position="64"/>
        <end position="364"/>
    </location>
</feature>
<dbReference type="InterPro" id="IPR011262">
    <property type="entry name" value="DNA-dir_RNA_pol_insert"/>
</dbReference>
<evidence type="ECO:0000256" key="6">
    <source>
        <dbReference type="ARBA" id="ARBA00025804"/>
    </source>
</evidence>
<dbReference type="Pfam" id="PF01000">
    <property type="entry name" value="RNA_pol_A_bac"/>
    <property type="match status" value="1"/>
</dbReference>
<dbReference type="OrthoDB" id="270173at2759"/>
<dbReference type="Pfam" id="PF01193">
    <property type="entry name" value="RNA_pol_L"/>
    <property type="match status" value="1"/>
</dbReference>
<evidence type="ECO:0000256" key="5">
    <source>
        <dbReference type="ARBA" id="ARBA00023242"/>
    </source>
</evidence>
<dbReference type="InterPro" id="IPR036643">
    <property type="entry name" value="RNApol_insert_sf"/>
</dbReference>
<keyword evidence="4" id="KW-0804">Transcription</keyword>
<dbReference type="GO" id="GO:0003677">
    <property type="term" value="F:DNA binding"/>
    <property type="evidence" value="ECO:0007669"/>
    <property type="project" value="InterPro"/>
</dbReference>
<dbReference type="GO" id="GO:0006351">
    <property type="term" value="P:DNA-templated transcription"/>
    <property type="evidence" value="ECO:0007669"/>
    <property type="project" value="InterPro"/>
</dbReference>
<evidence type="ECO:0000256" key="1">
    <source>
        <dbReference type="ARBA" id="ARBA00004123"/>
    </source>
</evidence>
<dbReference type="GO" id="GO:0005736">
    <property type="term" value="C:RNA polymerase I complex"/>
    <property type="evidence" value="ECO:0007669"/>
    <property type="project" value="TreeGrafter"/>
</dbReference>
<comment type="similarity">
    <text evidence="6">Belongs to the archaeal Rpo3/eukaryotic RPB3 RNA polymerase subunit family.</text>
</comment>
<dbReference type="InterPro" id="IPR001514">
    <property type="entry name" value="DNA-dir_RNA_pol_30-40kDasu_CS"/>
</dbReference>
<keyword evidence="3" id="KW-0240">DNA-directed RNA polymerase</keyword>
<keyword evidence="9" id="KW-1185">Reference proteome</keyword>
<comment type="subcellular location">
    <subcellularLocation>
        <location evidence="1">Nucleus</location>
    </subcellularLocation>
</comment>
<dbReference type="Gene3D" id="2.170.120.12">
    <property type="entry name" value="DNA-directed RNA polymerase, insert domain"/>
    <property type="match status" value="1"/>
</dbReference>
<evidence type="ECO:0000256" key="3">
    <source>
        <dbReference type="ARBA" id="ARBA00022478"/>
    </source>
</evidence>
<dbReference type="PROSITE" id="PS00446">
    <property type="entry name" value="RNA_POL_D_30KD"/>
    <property type="match status" value="1"/>
</dbReference>
<dbReference type="PANTHER" id="PTHR11800:SF13">
    <property type="entry name" value="DNA-DIRECTED RNA POLYMERASES I AND III SUBUNIT RPAC1"/>
    <property type="match status" value="1"/>
</dbReference>
<organism evidence="8 9">
    <name type="scientific">Halteria grandinella</name>
    <dbReference type="NCBI Taxonomy" id="5974"/>
    <lineage>
        <taxon>Eukaryota</taxon>
        <taxon>Sar</taxon>
        <taxon>Alveolata</taxon>
        <taxon>Ciliophora</taxon>
        <taxon>Intramacronucleata</taxon>
        <taxon>Spirotrichea</taxon>
        <taxon>Stichotrichia</taxon>
        <taxon>Sporadotrichida</taxon>
        <taxon>Halteriidae</taxon>
        <taxon>Halteria</taxon>
    </lineage>
</organism>
<dbReference type="Proteomes" id="UP000785679">
    <property type="component" value="Unassembled WGS sequence"/>
</dbReference>
<dbReference type="InterPro" id="IPR033901">
    <property type="entry name" value="RNAPI/III_AC40"/>
</dbReference>
<protein>
    <recommendedName>
        <fullName evidence="2">DNA-directed RNA polymerases I and III subunit RPAC1</fullName>
    </recommendedName>
</protein>
<proteinExistence type="inferred from homology"/>
<keyword evidence="5" id="KW-0539">Nucleus</keyword>
<dbReference type="PANTHER" id="PTHR11800">
    <property type="entry name" value="DNA-DIRECTED RNA POLYMERASE"/>
    <property type="match status" value="1"/>
</dbReference>